<feature type="non-terminal residue" evidence="1">
    <location>
        <position position="321"/>
    </location>
</feature>
<sequence length="321" mass="38114">MWAFIKKIKSRNEEKEKEDSDVVRRKDPYNFCLVCTNCTENFHPLFNFKLCTTCTTTYLDNFFEFDARKQKKRFCVICGIKNSDKYSNEGYIWVFCSSCIENYFQLPPNEITEHWTCFLNKKCICNDKKTKHDGGLLNVQRVWWNNLSHSYLKIKPDLDLYTQFSKVIYVIPDCNKNGTMDINKLPVDMKAATKNYIDICWKNKKISNEIKQILSTIQENMIVLLMGSAGDISEPWNYWDKNQYVPVKNLEHLFMQFYHIYSKINELSLKKQIQMQWIFECSAAIPAFTRKRNTRFLNVSPKIINIQKNKGDNGFRMIWSN</sequence>
<dbReference type="OrthoDB" id="6636987at2759"/>
<dbReference type="AlphaFoldDB" id="A0A9P0EDH8"/>
<name>A0A9P0EDH8_NEZVI</name>
<dbReference type="EMBL" id="OV725078">
    <property type="protein sequence ID" value="CAH1392944.1"/>
    <property type="molecule type" value="Genomic_DNA"/>
</dbReference>
<organism evidence="1 2">
    <name type="scientific">Nezara viridula</name>
    <name type="common">Southern green stink bug</name>
    <name type="synonym">Cimex viridulus</name>
    <dbReference type="NCBI Taxonomy" id="85310"/>
    <lineage>
        <taxon>Eukaryota</taxon>
        <taxon>Metazoa</taxon>
        <taxon>Ecdysozoa</taxon>
        <taxon>Arthropoda</taxon>
        <taxon>Hexapoda</taxon>
        <taxon>Insecta</taxon>
        <taxon>Pterygota</taxon>
        <taxon>Neoptera</taxon>
        <taxon>Paraneoptera</taxon>
        <taxon>Hemiptera</taxon>
        <taxon>Heteroptera</taxon>
        <taxon>Panheteroptera</taxon>
        <taxon>Pentatomomorpha</taxon>
        <taxon>Pentatomoidea</taxon>
        <taxon>Pentatomidae</taxon>
        <taxon>Pentatominae</taxon>
        <taxon>Nezara</taxon>
    </lineage>
</organism>
<protein>
    <submittedName>
        <fullName evidence="1">Uncharacterized protein</fullName>
    </submittedName>
</protein>
<accession>A0A9P0EDH8</accession>
<evidence type="ECO:0000313" key="1">
    <source>
        <dbReference type="EMBL" id="CAH1392944.1"/>
    </source>
</evidence>
<gene>
    <name evidence="1" type="ORF">NEZAVI_LOCUS3681</name>
</gene>
<proteinExistence type="predicted"/>
<reference evidence="1" key="1">
    <citation type="submission" date="2022-01" db="EMBL/GenBank/DDBJ databases">
        <authorList>
            <person name="King R."/>
        </authorList>
    </citation>
    <scope>NUCLEOTIDE SEQUENCE</scope>
</reference>
<evidence type="ECO:0000313" key="2">
    <source>
        <dbReference type="Proteomes" id="UP001152798"/>
    </source>
</evidence>
<keyword evidence="2" id="KW-1185">Reference proteome</keyword>
<dbReference type="Proteomes" id="UP001152798">
    <property type="component" value="Chromosome 2"/>
</dbReference>